<name>A0A6J6BWE8_9ZZZZ</name>
<dbReference type="GO" id="GO:0016757">
    <property type="term" value="F:glycosyltransferase activity"/>
    <property type="evidence" value="ECO:0007669"/>
    <property type="project" value="UniProtKB-KW"/>
</dbReference>
<keyword evidence="1" id="KW-0328">Glycosyltransferase</keyword>
<gene>
    <name evidence="4" type="ORF">UFOPK1410_00799</name>
</gene>
<evidence type="ECO:0000256" key="3">
    <source>
        <dbReference type="ARBA" id="ARBA00022723"/>
    </source>
</evidence>
<keyword evidence="3" id="KW-0479">Metal-binding</keyword>
<dbReference type="InterPro" id="IPR029044">
    <property type="entry name" value="Nucleotide-diphossugar_trans"/>
</dbReference>
<keyword evidence="2" id="KW-0808">Transferase</keyword>
<dbReference type="EMBL" id="CAEZSH010000103">
    <property type="protein sequence ID" value="CAB4543104.1"/>
    <property type="molecule type" value="Genomic_DNA"/>
</dbReference>
<dbReference type="PANTHER" id="PTHR13778:SF47">
    <property type="entry name" value="LIPOPOLYSACCHARIDE 1,3-GALACTOSYLTRANSFERASE"/>
    <property type="match status" value="1"/>
</dbReference>
<dbReference type="Pfam" id="PF01501">
    <property type="entry name" value="Glyco_transf_8"/>
    <property type="match status" value="1"/>
</dbReference>
<dbReference type="PANTHER" id="PTHR13778">
    <property type="entry name" value="GLYCOSYLTRANSFERASE 8 DOMAIN-CONTAINING PROTEIN"/>
    <property type="match status" value="1"/>
</dbReference>
<reference evidence="4" key="1">
    <citation type="submission" date="2020-05" db="EMBL/GenBank/DDBJ databases">
        <authorList>
            <person name="Chiriac C."/>
            <person name="Salcher M."/>
            <person name="Ghai R."/>
            <person name="Kavagutti S V."/>
        </authorList>
    </citation>
    <scope>NUCLEOTIDE SEQUENCE</scope>
</reference>
<dbReference type="InterPro" id="IPR002495">
    <property type="entry name" value="Glyco_trans_8"/>
</dbReference>
<evidence type="ECO:0000313" key="4">
    <source>
        <dbReference type="EMBL" id="CAB4543104.1"/>
    </source>
</evidence>
<dbReference type="Gene3D" id="3.90.550.10">
    <property type="entry name" value="Spore Coat Polysaccharide Biosynthesis Protein SpsA, Chain A"/>
    <property type="match status" value="1"/>
</dbReference>
<dbReference type="CDD" id="cd04194">
    <property type="entry name" value="GT8_A4GalT_like"/>
    <property type="match status" value="1"/>
</dbReference>
<evidence type="ECO:0000256" key="2">
    <source>
        <dbReference type="ARBA" id="ARBA00022679"/>
    </source>
</evidence>
<accession>A0A6J6BWE8</accession>
<dbReference type="AlphaFoldDB" id="A0A6J6BWE8"/>
<evidence type="ECO:0000256" key="1">
    <source>
        <dbReference type="ARBA" id="ARBA00022676"/>
    </source>
</evidence>
<sequence>MKFAKRAFKKAVRTFMKLGVTRGFAKLMAYASERILFVGSKPWSKNSFDRVLTDELTRGKSLEDRLMSHVRTAYESKNRIGTRALLQTLVEGPTTKALGSLGFGTFLALDGLYDSAAGYFKDAGAEISKQKAPFEYFDTQLTVAKKKAIVEIREILNNKESRRSSAYKMSLIRALIKHGEYEGLRPIVEGIVLAEAARTTLNDGLKAELAWWHKMLQDDGRSVKNIKGAINFAVMDYNMLDYSKTSTNRGDYVQTLAAISHLLRHQNVEFVGGSALAKYLGKIQKFVHADRRLGENAKAVKVQPVELHRDFASGREYPENTWLISNGWFMHRAYKGEVDFPYPKNINPIMVSFHIQDPDVLTEKTVAELKKIGPIGCRDWTTVYRLRDFGVPAFFSGCVTTTVGQVLPKATAPGKTPRLAVVEAKVPRKYFFWWKKKFIQIGDHVRDFSLVEGIEDARSMLAEYHTYGHVITKRLHCYLPARSMGLPVTFTPGKRSDVRFEGLLDLDETAFNKIRHGLEHKLEIITSAIIAGKSREEVMQIWRDLVAPDVKFADAYCKNLEPIGKPEIDLKTVYKKFDSHVMHLGKNKFGAKQVHLAFAVDQNLKDELAVVLASIVRNTKREINAHVLTRGLGEDYWARLHKLFPTVNFHFHDFSGIDYGASVNLMSHITVSTFDRLFLPQVLKDVPKVLYLDVDILVRGDVGELYDLNVKNHVFAGKKSRLDGWSNLVHVITRVSLRLPAQQAWALRRRAHETGKLTADTYNAGVLLMNLDRMRKDEFIENHLYLVEKLHLNDQDVMNFYSKGKALQIGDEWNYVPTQDYAKNPKIVHFAGPIKPWKPQNSLYKSEFQAIARELGVAK</sequence>
<dbReference type="GO" id="GO:0046872">
    <property type="term" value="F:metal ion binding"/>
    <property type="evidence" value="ECO:0007669"/>
    <property type="project" value="UniProtKB-KW"/>
</dbReference>
<organism evidence="4">
    <name type="scientific">freshwater metagenome</name>
    <dbReference type="NCBI Taxonomy" id="449393"/>
    <lineage>
        <taxon>unclassified sequences</taxon>
        <taxon>metagenomes</taxon>
        <taxon>ecological metagenomes</taxon>
    </lineage>
</organism>
<dbReference type="SUPFAM" id="SSF53448">
    <property type="entry name" value="Nucleotide-diphospho-sugar transferases"/>
    <property type="match status" value="1"/>
</dbReference>
<dbReference type="InterPro" id="IPR050748">
    <property type="entry name" value="Glycosyltrans_8_dom-fam"/>
</dbReference>
<protein>
    <submittedName>
        <fullName evidence="4">Unannotated protein</fullName>
    </submittedName>
</protein>
<proteinExistence type="predicted"/>